<organism evidence="2 3">
    <name type="scientific">Danaus chrysippus</name>
    <name type="common">African queen</name>
    <dbReference type="NCBI Taxonomy" id="151541"/>
    <lineage>
        <taxon>Eukaryota</taxon>
        <taxon>Metazoa</taxon>
        <taxon>Ecdysozoa</taxon>
        <taxon>Arthropoda</taxon>
        <taxon>Hexapoda</taxon>
        <taxon>Insecta</taxon>
        <taxon>Pterygota</taxon>
        <taxon>Neoptera</taxon>
        <taxon>Endopterygota</taxon>
        <taxon>Lepidoptera</taxon>
        <taxon>Glossata</taxon>
        <taxon>Ditrysia</taxon>
        <taxon>Papilionoidea</taxon>
        <taxon>Nymphalidae</taxon>
        <taxon>Danainae</taxon>
        <taxon>Danaini</taxon>
        <taxon>Danaina</taxon>
        <taxon>Danaus</taxon>
        <taxon>Anosia</taxon>
    </lineage>
</organism>
<evidence type="ECO:0000256" key="1">
    <source>
        <dbReference type="SAM" id="MobiDB-lite"/>
    </source>
</evidence>
<dbReference type="Proteomes" id="UP000789524">
    <property type="component" value="Unassembled WGS sequence"/>
</dbReference>
<feature type="region of interest" description="Disordered" evidence="1">
    <location>
        <begin position="1"/>
        <end position="21"/>
    </location>
</feature>
<comment type="caution">
    <text evidence="2">The sequence shown here is derived from an EMBL/GenBank/DDBJ whole genome shotgun (WGS) entry which is preliminary data.</text>
</comment>
<name>A0A8J2M818_9NEOP</name>
<feature type="compositionally biased region" description="Basic and acidic residues" evidence="1">
    <location>
        <begin position="1"/>
        <end position="10"/>
    </location>
</feature>
<accession>A0A8J2M818</accession>
<keyword evidence="3" id="KW-1185">Reference proteome</keyword>
<dbReference type="OrthoDB" id="5585231at2759"/>
<evidence type="ECO:0000313" key="3">
    <source>
        <dbReference type="Proteomes" id="UP000789524"/>
    </source>
</evidence>
<protein>
    <submittedName>
        <fullName evidence="2">(African queen) hypothetical protein</fullName>
    </submittedName>
</protein>
<dbReference type="AlphaFoldDB" id="A0A8J2M818"/>
<gene>
    <name evidence="2" type="ORF">DCHRY22_LOCUS356</name>
</gene>
<sequence>MKSLIRERSRSQSPAKPGVISPCGEAAHNELSNILADFNRDGVPVLQGFDIADIPEEAFAYLQWASKQQAIDEFYDWKCKYYHKIAIIIKTICYTRQKCRKNT</sequence>
<proteinExistence type="predicted"/>
<evidence type="ECO:0000313" key="2">
    <source>
        <dbReference type="EMBL" id="CAG9558140.1"/>
    </source>
</evidence>
<dbReference type="EMBL" id="CAKASE010000043">
    <property type="protein sequence ID" value="CAG9558140.1"/>
    <property type="molecule type" value="Genomic_DNA"/>
</dbReference>
<reference evidence="2" key="1">
    <citation type="submission" date="2021-09" db="EMBL/GenBank/DDBJ databases">
        <authorList>
            <person name="Martin H S."/>
        </authorList>
    </citation>
    <scope>NUCLEOTIDE SEQUENCE</scope>
</reference>